<dbReference type="GO" id="GO:0004888">
    <property type="term" value="F:transmembrane signaling receptor activity"/>
    <property type="evidence" value="ECO:0007669"/>
    <property type="project" value="TreeGrafter"/>
</dbReference>
<evidence type="ECO:0000259" key="5">
    <source>
        <dbReference type="PROSITE" id="PS50885"/>
    </source>
</evidence>
<dbReference type="SMART" id="SM00304">
    <property type="entry name" value="HAMP"/>
    <property type="match status" value="1"/>
</dbReference>
<comment type="similarity">
    <text evidence="2">Belongs to the methyl-accepting chemotaxis (MCP) protein family.</text>
</comment>
<evidence type="ECO:0000256" key="1">
    <source>
        <dbReference type="ARBA" id="ARBA00022500"/>
    </source>
</evidence>
<dbReference type="GO" id="GO:0006935">
    <property type="term" value="P:chemotaxis"/>
    <property type="evidence" value="ECO:0007669"/>
    <property type="project" value="UniProtKB-KW"/>
</dbReference>
<gene>
    <name evidence="6" type="ORF">SAMN05920897_11494</name>
</gene>
<dbReference type="GO" id="GO:0005886">
    <property type="term" value="C:plasma membrane"/>
    <property type="evidence" value="ECO:0007669"/>
    <property type="project" value="TreeGrafter"/>
</dbReference>
<reference evidence="6 7" key="1">
    <citation type="submission" date="2017-01" db="EMBL/GenBank/DDBJ databases">
        <authorList>
            <person name="Mah S.A."/>
            <person name="Swanson W.J."/>
            <person name="Moy G.W."/>
            <person name="Vacquier V.D."/>
        </authorList>
    </citation>
    <scope>NUCLEOTIDE SEQUENCE [LARGE SCALE GENOMIC DNA]</scope>
    <source>
        <strain evidence="6 7">ASpG1</strain>
    </source>
</reference>
<dbReference type="STRING" id="159291.SAMN05920897_11494"/>
<organism evidence="6 7">
    <name type="scientific">Alkalispirochaeta americana</name>
    <dbReference type="NCBI Taxonomy" id="159291"/>
    <lineage>
        <taxon>Bacteria</taxon>
        <taxon>Pseudomonadati</taxon>
        <taxon>Spirochaetota</taxon>
        <taxon>Spirochaetia</taxon>
        <taxon>Spirochaetales</taxon>
        <taxon>Spirochaetaceae</taxon>
        <taxon>Alkalispirochaeta</taxon>
    </lineage>
</organism>
<dbReference type="Proteomes" id="UP000186400">
    <property type="component" value="Unassembled WGS sequence"/>
</dbReference>
<dbReference type="InterPro" id="IPR003660">
    <property type="entry name" value="HAMP_dom"/>
</dbReference>
<dbReference type="RefSeq" id="WP_143559218.1">
    <property type="nucleotide sequence ID" value="NZ_FTMS01000014.1"/>
</dbReference>
<dbReference type="Gene3D" id="6.10.340.10">
    <property type="match status" value="1"/>
</dbReference>
<keyword evidence="4" id="KW-0812">Transmembrane</keyword>
<dbReference type="PANTHER" id="PTHR43531">
    <property type="entry name" value="PROTEIN ICFG"/>
    <property type="match status" value="1"/>
</dbReference>
<dbReference type="SUPFAM" id="SSF158472">
    <property type="entry name" value="HAMP domain-like"/>
    <property type="match status" value="1"/>
</dbReference>
<feature type="region of interest" description="Disordered" evidence="3">
    <location>
        <begin position="1"/>
        <end position="23"/>
    </location>
</feature>
<protein>
    <submittedName>
        <fullName evidence="6">HAMP domain-containing protein</fullName>
    </submittedName>
</protein>
<feature type="transmembrane region" description="Helical" evidence="4">
    <location>
        <begin position="223"/>
        <end position="242"/>
    </location>
</feature>
<name>A0A1N6VF81_9SPIO</name>
<evidence type="ECO:0000313" key="6">
    <source>
        <dbReference type="EMBL" id="SIQ76494.1"/>
    </source>
</evidence>
<evidence type="ECO:0000256" key="2">
    <source>
        <dbReference type="ARBA" id="ARBA00029447"/>
    </source>
</evidence>
<dbReference type="Pfam" id="PF00672">
    <property type="entry name" value="HAMP"/>
    <property type="match status" value="1"/>
</dbReference>
<dbReference type="CDD" id="cd06225">
    <property type="entry name" value="HAMP"/>
    <property type="match status" value="1"/>
</dbReference>
<feature type="non-terminal residue" evidence="6">
    <location>
        <position position="309"/>
    </location>
</feature>
<proteinExistence type="inferred from homology"/>
<dbReference type="PROSITE" id="PS50885">
    <property type="entry name" value="HAMP"/>
    <property type="match status" value="1"/>
</dbReference>
<keyword evidence="7" id="KW-1185">Reference proteome</keyword>
<dbReference type="EMBL" id="FTMS01000014">
    <property type="protein sequence ID" value="SIQ76494.1"/>
    <property type="molecule type" value="Genomic_DNA"/>
</dbReference>
<accession>A0A1N6VF81</accession>
<dbReference type="AlphaFoldDB" id="A0A1N6VF81"/>
<dbReference type="OrthoDB" id="374806at2"/>
<sequence length="309" mass="33480">MGKGTKTKRAGKDGVLARTNAGSGEKRTRSIHLRLRAKMLLAFGSLAFIILVAGGVGAVRIGGLHRDARRLTDRATPYLYAIMQSRLAVTQAQLLLENVIAGVEDQAELERVRTLSARANQYLNAVLEGGSVEGTTFLATTSQDIEIALRQLQTFTMSMRSMVDNRLSFFETAGRDNVTLRRGFIQNQQQYEASAERAQAVINQEVERTIAVMNANAAQGMRLLLGATAVSLVLALVLAIGLSRHVVNRVRLTRDISKKLATGDLTARVTVRGHDEIGEMGRDISSAVSGLNRIIGTVVDRIQVLNATG</sequence>
<evidence type="ECO:0000256" key="3">
    <source>
        <dbReference type="SAM" id="MobiDB-lite"/>
    </source>
</evidence>
<feature type="transmembrane region" description="Helical" evidence="4">
    <location>
        <begin position="39"/>
        <end position="61"/>
    </location>
</feature>
<dbReference type="GO" id="GO:0007165">
    <property type="term" value="P:signal transduction"/>
    <property type="evidence" value="ECO:0007669"/>
    <property type="project" value="InterPro"/>
</dbReference>
<keyword evidence="4" id="KW-1133">Transmembrane helix</keyword>
<dbReference type="PANTHER" id="PTHR43531:SF11">
    <property type="entry name" value="METHYL-ACCEPTING CHEMOTAXIS PROTEIN 3"/>
    <property type="match status" value="1"/>
</dbReference>
<evidence type="ECO:0000256" key="4">
    <source>
        <dbReference type="SAM" id="Phobius"/>
    </source>
</evidence>
<feature type="domain" description="HAMP" evidence="5">
    <location>
        <begin position="244"/>
        <end position="296"/>
    </location>
</feature>
<dbReference type="InterPro" id="IPR051310">
    <property type="entry name" value="MCP_chemotaxis"/>
</dbReference>
<keyword evidence="1" id="KW-0145">Chemotaxis</keyword>
<keyword evidence="4" id="KW-0472">Membrane</keyword>
<evidence type="ECO:0000313" key="7">
    <source>
        <dbReference type="Proteomes" id="UP000186400"/>
    </source>
</evidence>